<keyword evidence="2" id="KW-0812">Transmembrane</keyword>
<evidence type="ECO:0000256" key="2">
    <source>
        <dbReference type="SAM" id="Phobius"/>
    </source>
</evidence>
<evidence type="ECO:0000256" key="1">
    <source>
        <dbReference type="SAM" id="MobiDB-lite"/>
    </source>
</evidence>
<name>A0A2P8DIG3_9ACTN</name>
<comment type="caution">
    <text evidence="3">The sequence shown here is derived from an EMBL/GenBank/DDBJ whole genome shotgun (WGS) entry which is preliminary data.</text>
</comment>
<gene>
    <name evidence="3" type="ORF">CLV63_10913</name>
</gene>
<evidence type="ECO:0000313" key="4">
    <source>
        <dbReference type="Proteomes" id="UP000240542"/>
    </source>
</evidence>
<proteinExistence type="predicted"/>
<protein>
    <submittedName>
        <fullName evidence="3">Uncharacterized protein</fullName>
    </submittedName>
</protein>
<sequence>MWRAFVRCLPRVAAVAVCLGVTELLGLPAAGRDITWLQVGYYAPTLLVAVAVTAVVSGAVLAARIGAAAAGVRSRSHGRTPGPADTGTQSAFFSAADRSRAAAASSVRPNGSSA</sequence>
<keyword evidence="4" id="KW-1185">Reference proteome</keyword>
<evidence type="ECO:0000313" key="3">
    <source>
        <dbReference type="EMBL" id="PSK97010.1"/>
    </source>
</evidence>
<dbReference type="AlphaFoldDB" id="A0A2P8DIG3"/>
<dbReference type="EMBL" id="PYGA01000009">
    <property type="protein sequence ID" value="PSK97010.1"/>
    <property type="molecule type" value="Genomic_DNA"/>
</dbReference>
<accession>A0A2P8DIG3</accession>
<reference evidence="3 4" key="1">
    <citation type="submission" date="2018-03" db="EMBL/GenBank/DDBJ databases">
        <title>Genomic Encyclopedia of Archaeal and Bacterial Type Strains, Phase II (KMG-II): from individual species to whole genera.</title>
        <authorList>
            <person name="Goeker M."/>
        </authorList>
    </citation>
    <scope>NUCLEOTIDE SEQUENCE [LARGE SCALE GENOMIC DNA]</scope>
    <source>
        <strain evidence="3 4">DSM 45312</strain>
    </source>
</reference>
<organism evidence="3 4">
    <name type="scientific">Murinocardiopsis flavida</name>
    <dbReference type="NCBI Taxonomy" id="645275"/>
    <lineage>
        <taxon>Bacteria</taxon>
        <taxon>Bacillati</taxon>
        <taxon>Actinomycetota</taxon>
        <taxon>Actinomycetes</taxon>
        <taxon>Streptosporangiales</taxon>
        <taxon>Nocardiopsidaceae</taxon>
        <taxon>Murinocardiopsis</taxon>
    </lineage>
</organism>
<feature type="transmembrane region" description="Helical" evidence="2">
    <location>
        <begin position="41"/>
        <end position="65"/>
    </location>
</feature>
<dbReference type="Proteomes" id="UP000240542">
    <property type="component" value="Unassembled WGS sequence"/>
</dbReference>
<dbReference type="RefSeq" id="WP_106583420.1">
    <property type="nucleotide sequence ID" value="NZ_PYGA01000009.1"/>
</dbReference>
<keyword evidence="2" id="KW-0472">Membrane</keyword>
<keyword evidence="2" id="KW-1133">Transmembrane helix</keyword>
<feature type="region of interest" description="Disordered" evidence="1">
    <location>
        <begin position="69"/>
        <end position="89"/>
    </location>
</feature>